<comment type="similarity">
    <text evidence="1 9">Belongs to the class-II aminoacyl-tRNA synthetase family.</text>
</comment>
<evidence type="ECO:0000256" key="4">
    <source>
        <dbReference type="ARBA" id="ARBA00022741"/>
    </source>
</evidence>
<evidence type="ECO:0000256" key="5">
    <source>
        <dbReference type="ARBA" id="ARBA00022840"/>
    </source>
</evidence>
<dbReference type="SUPFAM" id="SSF55681">
    <property type="entry name" value="Class II aaRS and biotin synthetases"/>
    <property type="match status" value="1"/>
</dbReference>
<keyword evidence="7 9" id="KW-0030">Aminoacyl-tRNA synthetase</keyword>
<gene>
    <name evidence="9 13" type="primary">lysS</name>
    <name evidence="13" type="ORF">COT96_02980</name>
</gene>
<dbReference type="PRINTS" id="PR00982">
    <property type="entry name" value="TRNASYNTHLYS"/>
</dbReference>
<dbReference type="InterPro" id="IPR015898">
    <property type="entry name" value="G-protein_gamma-like_dom"/>
</dbReference>
<dbReference type="PROSITE" id="PS50862">
    <property type="entry name" value="AA_TRNA_LIGASE_II"/>
    <property type="match status" value="1"/>
</dbReference>
<evidence type="ECO:0000256" key="6">
    <source>
        <dbReference type="ARBA" id="ARBA00022917"/>
    </source>
</evidence>
<evidence type="ECO:0000256" key="7">
    <source>
        <dbReference type="ARBA" id="ARBA00023146"/>
    </source>
</evidence>
<dbReference type="CDD" id="cd04322">
    <property type="entry name" value="LysRS_N"/>
    <property type="match status" value="1"/>
</dbReference>
<feature type="binding site" evidence="9">
    <location>
        <position position="407"/>
    </location>
    <ligand>
        <name>Mg(2+)</name>
        <dbReference type="ChEBI" id="CHEBI:18420"/>
        <label>1</label>
    </ligand>
</feature>
<evidence type="ECO:0000256" key="9">
    <source>
        <dbReference type="HAMAP-Rule" id="MF_00252"/>
    </source>
</evidence>
<evidence type="ECO:0000256" key="1">
    <source>
        <dbReference type="ARBA" id="ARBA00008226"/>
    </source>
</evidence>
<comment type="subcellular location">
    <subcellularLocation>
        <location evidence="9">Cytoplasm</location>
    </subcellularLocation>
</comment>
<dbReference type="AlphaFoldDB" id="A0A2M6WPB5"/>
<dbReference type="PANTHER" id="PTHR42918:SF15">
    <property type="entry name" value="LYSINE--TRNA LIGASE, CHLOROPLASTIC_MITOCHONDRIAL"/>
    <property type="match status" value="1"/>
</dbReference>
<dbReference type="InterPro" id="IPR045864">
    <property type="entry name" value="aa-tRNA-synth_II/BPL/LPL"/>
</dbReference>
<dbReference type="Proteomes" id="UP000228964">
    <property type="component" value="Unassembled WGS sequence"/>
</dbReference>
<dbReference type="GO" id="GO:0005829">
    <property type="term" value="C:cytosol"/>
    <property type="evidence" value="ECO:0007669"/>
    <property type="project" value="TreeGrafter"/>
</dbReference>
<dbReference type="Pfam" id="PF00152">
    <property type="entry name" value="tRNA-synt_2"/>
    <property type="match status" value="1"/>
</dbReference>
<dbReference type="SUPFAM" id="SSF50249">
    <property type="entry name" value="Nucleic acid-binding proteins"/>
    <property type="match status" value="1"/>
</dbReference>
<dbReference type="InterPro" id="IPR044136">
    <property type="entry name" value="Lys-tRNA-ligase_II_N"/>
</dbReference>
<dbReference type="GO" id="GO:0004824">
    <property type="term" value="F:lysine-tRNA ligase activity"/>
    <property type="evidence" value="ECO:0007669"/>
    <property type="project" value="UniProtKB-UniRule"/>
</dbReference>
<keyword evidence="4 9" id="KW-0547">Nucleotide-binding</keyword>
<evidence type="ECO:0000313" key="13">
    <source>
        <dbReference type="EMBL" id="PIT94648.1"/>
    </source>
</evidence>
<dbReference type="InterPro" id="IPR018149">
    <property type="entry name" value="Lys-tRNA-synth_II_C"/>
</dbReference>
<comment type="caution">
    <text evidence="9">Lacks conserved residue(s) required for the propagation of feature annotation.</text>
</comment>
<evidence type="ECO:0000256" key="10">
    <source>
        <dbReference type="RuleBase" id="RU000336"/>
    </source>
</evidence>
<dbReference type="InterPro" id="IPR004364">
    <property type="entry name" value="Aa-tRNA-synt_II"/>
</dbReference>
<dbReference type="GO" id="GO:0006430">
    <property type="term" value="P:lysyl-tRNA aminoacylation"/>
    <property type="evidence" value="ECO:0007669"/>
    <property type="project" value="UniProtKB-UniRule"/>
</dbReference>
<dbReference type="FunFam" id="2.40.50.140:FF:000024">
    <property type="entry name" value="Lysine--tRNA ligase"/>
    <property type="match status" value="1"/>
</dbReference>
<feature type="binding site" evidence="9">
    <location>
        <position position="407"/>
    </location>
    <ligand>
        <name>Mg(2+)</name>
        <dbReference type="ChEBI" id="CHEBI:18420"/>
        <label>2</label>
    </ligand>
</feature>
<feature type="domain" description="Aminoacyl-transfer RNA synthetases class-II family profile" evidence="12">
    <location>
        <begin position="178"/>
        <end position="486"/>
    </location>
</feature>
<protein>
    <recommendedName>
        <fullName evidence="9">Lysine--tRNA ligase</fullName>
        <ecNumber evidence="9">6.1.1.6</ecNumber>
    </recommendedName>
    <alternativeName>
        <fullName evidence="9">Lysyl-tRNA synthetase</fullName>
        <shortName evidence="9">LysRS</shortName>
    </alternativeName>
</protein>
<dbReference type="PROSITE" id="PS50058">
    <property type="entry name" value="G_PROTEIN_GAMMA"/>
    <property type="match status" value="1"/>
</dbReference>
<evidence type="ECO:0000256" key="2">
    <source>
        <dbReference type="ARBA" id="ARBA00022598"/>
    </source>
</evidence>
<keyword evidence="3 9" id="KW-0479">Metal-binding</keyword>
<evidence type="ECO:0000313" key="14">
    <source>
        <dbReference type="Proteomes" id="UP000228964"/>
    </source>
</evidence>
<dbReference type="GO" id="GO:0000287">
    <property type="term" value="F:magnesium ion binding"/>
    <property type="evidence" value="ECO:0007669"/>
    <property type="project" value="UniProtKB-UniRule"/>
</dbReference>
<dbReference type="InterPro" id="IPR002313">
    <property type="entry name" value="Lys-tRNA-ligase_II"/>
</dbReference>
<dbReference type="EC" id="6.1.1.6" evidence="9"/>
<reference evidence="14" key="1">
    <citation type="submission" date="2017-09" db="EMBL/GenBank/DDBJ databases">
        <title>Depth-based differentiation of microbial function through sediment-hosted aquifers and enrichment of novel symbionts in the deep terrestrial subsurface.</title>
        <authorList>
            <person name="Probst A.J."/>
            <person name="Ladd B."/>
            <person name="Jarett J.K."/>
            <person name="Geller-Mcgrath D.E."/>
            <person name="Sieber C.M.K."/>
            <person name="Emerson J.B."/>
            <person name="Anantharaman K."/>
            <person name="Thomas B.C."/>
            <person name="Malmstrom R."/>
            <person name="Stieglmeier M."/>
            <person name="Klingl A."/>
            <person name="Woyke T."/>
            <person name="Ryan C.M."/>
            <person name="Banfield J.F."/>
        </authorList>
    </citation>
    <scope>NUCLEOTIDE SEQUENCE [LARGE SCALE GENOMIC DNA]</scope>
</reference>
<dbReference type="GO" id="GO:0000049">
    <property type="term" value="F:tRNA binding"/>
    <property type="evidence" value="ECO:0007669"/>
    <property type="project" value="TreeGrafter"/>
</dbReference>
<dbReference type="Gene3D" id="2.40.50.140">
    <property type="entry name" value="Nucleic acid-binding proteins"/>
    <property type="match status" value="1"/>
</dbReference>
<comment type="subunit">
    <text evidence="9">Homodimer.</text>
</comment>
<dbReference type="NCBIfam" id="TIGR00499">
    <property type="entry name" value="lysS_bact"/>
    <property type="match status" value="1"/>
</dbReference>
<dbReference type="EMBL" id="PFAO01000074">
    <property type="protein sequence ID" value="PIT94648.1"/>
    <property type="molecule type" value="Genomic_DNA"/>
</dbReference>
<comment type="cofactor">
    <cofactor evidence="9 10">
        <name>Mg(2+)</name>
        <dbReference type="ChEBI" id="CHEBI:18420"/>
    </cofactor>
    <text evidence="9 10">Binds 3 Mg(2+) ions per subunit.</text>
</comment>
<comment type="caution">
    <text evidence="13">The sequence shown here is derived from an EMBL/GenBank/DDBJ whole genome shotgun (WGS) entry which is preliminary data.</text>
</comment>
<keyword evidence="2 9" id="KW-0436">Ligase</keyword>
<evidence type="ECO:0000259" key="12">
    <source>
        <dbReference type="PROSITE" id="PS50862"/>
    </source>
</evidence>
<keyword evidence="6 9" id="KW-0648">Protein biosynthesis</keyword>
<dbReference type="GO" id="GO:0005524">
    <property type="term" value="F:ATP binding"/>
    <property type="evidence" value="ECO:0007669"/>
    <property type="project" value="UniProtKB-UniRule"/>
</dbReference>
<proteinExistence type="inferred from homology"/>
<dbReference type="InterPro" id="IPR012340">
    <property type="entry name" value="NA-bd_OB-fold"/>
</dbReference>
<dbReference type="InterPro" id="IPR006195">
    <property type="entry name" value="aa-tRNA-synth_II"/>
</dbReference>
<dbReference type="GO" id="GO:0007186">
    <property type="term" value="P:G protein-coupled receptor signaling pathway"/>
    <property type="evidence" value="ECO:0007669"/>
    <property type="project" value="InterPro"/>
</dbReference>
<feature type="domain" description="G protein gamma" evidence="11">
    <location>
        <begin position="329"/>
        <end position="403"/>
    </location>
</feature>
<sequence>MPQVKISERQERLNKLKELKKAGINPYPADVNRNYQISQVKTDFDKLNKQQNNIIIAGRLRSLREHGNLTFAHLQDGSGTIQLAFSKKEIGDQNYKKLLKFIDIGDFVEITGVVFNTRRGEPSVMAKKWRLLAKTLRPLPEKWHGLQDEEERLRKRYLDILFNPTVRDMIAKRAIFWSSVRQFMTARGFLEVETPILENITGGADARPFLTHHNALDLDVYLRISMGELWQKRLMVAGLEKTFEIGRQFRNEGMDAEHLQDYTQMEFYWAYADYEDGMKLVEELFQEIAQKTFNTLKFTIGKFKIDLAKKWARYNYRNTIKKYTGIDINKTDLKQIEKKLQELKVEYDKEGFSITRAFDNLWKYCRKQIVGPGFLVGLPIEISPLAKGDAKNPLMTQRFQLIIAGSELGNGYSELNDPLDQAARFREQQKLRDAGDEEAQMYDQEFVEALEYGMPPVCGFGMSERVFSFLMNKPARECQIFPLMKPKSPNT</sequence>
<keyword evidence="9 10" id="KW-0460">Magnesium</keyword>
<dbReference type="InterPro" id="IPR004365">
    <property type="entry name" value="NA-bd_OB_tRNA"/>
</dbReference>
<name>A0A2M6WPB5_9BACT</name>
<evidence type="ECO:0000256" key="3">
    <source>
        <dbReference type="ARBA" id="ARBA00022723"/>
    </source>
</evidence>
<dbReference type="Pfam" id="PF01336">
    <property type="entry name" value="tRNA_anti-codon"/>
    <property type="match status" value="1"/>
</dbReference>
<comment type="catalytic activity">
    <reaction evidence="8 9 10">
        <text>tRNA(Lys) + L-lysine + ATP = L-lysyl-tRNA(Lys) + AMP + diphosphate</text>
        <dbReference type="Rhea" id="RHEA:20792"/>
        <dbReference type="Rhea" id="RHEA-COMP:9696"/>
        <dbReference type="Rhea" id="RHEA-COMP:9697"/>
        <dbReference type="ChEBI" id="CHEBI:30616"/>
        <dbReference type="ChEBI" id="CHEBI:32551"/>
        <dbReference type="ChEBI" id="CHEBI:33019"/>
        <dbReference type="ChEBI" id="CHEBI:78442"/>
        <dbReference type="ChEBI" id="CHEBI:78529"/>
        <dbReference type="ChEBI" id="CHEBI:456215"/>
        <dbReference type="EC" id="6.1.1.6"/>
    </reaction>
</comment>
<dbReference type="Gene3D" id="3.30.930.10">
    <property type="entry name" value="Bira Bifunctional Protein, Domain 2"/>
    <property type="match status" value="1"/>
</dbReference>
<dbReference type="HAMAP" id="MF_00252">
    <property type="entry name" value="Lys_tRNA_synth_class2"/>
    <property type="match status" value="1"/>
</dbReference>
<accession>A0A2M6WPB5</accession>
<keyword evidence="5 9" id="KW-0067">ATP-binding</keyword>
<evidence type="ECO:0000256" key="8">
    <source>
        <dbReference type="ARBA" id="ARBA00048573"/>
    </source>
</evidence>
<dbReference type="PANTHER" id="PTHR42918">
    <property type="entry name" value="LYSYL-TRNA SYNTHETASE"/>
    <property type="match status" value="1"/>
</dbReference>
<keyword evidence="9" id="KW-0963">Cytoplasm</keyword>
<dbReference type="NCBIfam" id="NF001756">
    <property type="entry name" value="PRK00484.1"/>
    <property type="match status" value="1"/>
</dbReference>
<evidence type="ECO:0000259" key="11">
    <source>
        <dbReference type="PROSITE" id="PS50058"/>
    </source>
</evidence>
<organism evidence="13 14">
    <name type="scientific">Candidatus Falkowbacteria bacterium CG10_big_fil_rev_8_21_14_0_10_38_22</name>
    <dbReference type="NCBI Taxonomy" id="1974564"/>
    <lineage>
        <taxon>Bacteria</taxon>
        <taxon>Candidatus Falkowiibacteriota</taxon>
    </lineage>
</organism>